<dbReference type="EMBL" id="KY684105">
    <property type="protein sequence ID" value="ARF10976.1"/>
    <property type="molecule type" value="Genomic_DNA"/>
</dbReference>
<organism evidence="1">
    <name type="scientific">Hokovirus HKV1</name>
    <dbReference type="NCBI Taxonomy" id="1977638"/>
    <lineage>
        <taxon>Viruses</taxon>
        <taxon>Varidnaviria</taxon>
        <taxon>Bamfordvirae</taxon>
        <taxon>Nucleocytoviricota</taxon>
        <taxon>Megaviricetes</taxon>
        <taxon>Imitervirales</taxon>
        <taxon>Mimiviridae</taxon>
        <taxon>Klosneuvirinae</taxon>
        <taxon>Hokovirus</taxon>
    </lineage>
</organism>
<reference evidence="1" key="1">
    <citation type="journal article" date="2017" name="Science">
        <title>Giant viruses with an expanded complement of translation system components.</title>
        <authorList>
            <person name="Schulz F."/>
            <person name="Yutin N."/>
            <person name="Ivanova N.N."/>
            <person name="Ortega D.R."/>
            <person name="Lee T.K."/>
            <person name="Vierheilig J."/>
            <person name="Daims H."/>
            <person name="Horn M."/>
            <person name="Wagner M."/>
            <person name="Jensen G.J."/>
            <person name="Kyrpides N.C."/>
            <person name="Koonin E.V."/>
            <person name="Woyke T."/>
        </authorList>
    </citation>
    <scope>NUCLEOTIDE SEQUENCE</scope>
    <source>
        <strain evidence="1">HKV1</strain>
    </source>
</reference>
<proteinExistence type="predicted"/>
<protein>
    <submittedName>
        <fullName evidence="1">Uncharacterized protein</fullName>
    </submittedName>
</protein>
<name>A0A1V0SGX2_9VIRU</name>
<sequence length="156" mass="18977">MQKIYINIKLSNKKTTIYYNCYVCLQIQLPMTFNQFENSIHNIMTNNNITTNNNIMTNNNITTNDNKNIILLIHNKKIIHEKNYTKTISKIYENIITKKYDNNNYPIFRYINCDKDKFYNYYKKYWLKLFKKNINNLDNEKNNKDIKNLKYLSTNI</sequence>
<accession>A0A1V0SGX2</accession>
<gene>
    <name evidence="1" type="ORF">Hokovirus_3_249</name>
</gene>
<evidence type="ECO:0000313" key="1">
    <source>
        <dbReference type="EMBL" id="ARF10976.1"/>
    </source>
</evidence>